<organism evidence="1 2">
    <name type="scientific">Caerostris extrusa</name>
    <name type="common">Bark spider</name>
    <name type="synonym">Caerostris bankana</name>
    <dbReference type="NCBI Taxonomy" id="172846"/>
    <lineage>
        <taxon>Eukaryota</taxon>
        <taxon>Metazoa</taxon>
        <taxon>Ecdysozoa</taxon>
        <taxon>Arthropoda</taxon>
        <taxon>Chelicerata</taxon>
        <taxon>Arachnida</taxon>
        <taxon>Araneae</taxon>
        <taxon>Araneomorphae</taxon>
        <taxon>Entelegynae</taxon>
        <taxon>Araneoidea</taxon>
        <taxon>Araneidae</taxon>
        <taxon>Caerostris</taxon>
    </lineage>
</organism>
<accession>A0AAV4WU94</accession>
<dbReference type="Proteomes" id="UP001054945">
    <property type="component" value="Unassembled WGS sequence"/>
</dbReference>
<dbReference type="EMBL" id="BPLR01016734">
    <property type="protein sequence ID" value="GIY86072.1"/>
    <property type="molecule type" value="Genomic_DNA"/>
</dbReference>
<dbReference type="AlphaFoldDB" id="A0AAV4WU94"/>
<gene>
    <name evidence="1" type="ORF">CEXT_212341</name>
</gene>
<protein>
    <submittedName>
        <fullName evidence="1">Uncharacterized protein</fullName>
    </submittedName>
</protein>
<proteinExistence type="predicted"/>
<sequence length="121" mass="13639">MTIDLTNQRNMRHPPNELSRVLQTSSTKIKNGCIREKAIRRGHAGSNGQPWHSVSQRSFSPFLVSFTLSLARKHSAIDPTPCLTLTREDEEFGRLLPDFDLATLSESENEMVRDTGISLMN</sequence>
<comment type="caution">
    <text evidence="1">The sequence shown here is derived from an EMBL/GenBank/DDBJ whole genome shotgun (WGS) entry which is preliminary data.</text>
</comment>
<evidence type="ECO:0000313" key="1">
    <source>
        <dbReference type="EMBL" id="GIY86072.1"/>
    </source>
</evidence>
<name>A0AAV4WU94_CAEEX</name>
<reference evidence="1 2" key="1">
    <citation type="submission" date="2021-06" db="EMBL/GenBank/DDBJ databases">
        <title>Caerostris extrusa draft genome.</title>
        <authorList>
            <person name="Kono N."/>
            <person name="Arakawa K."/>
        </authorList>
    </citation>
    <scope>NUCLEOTIDE SEQUENCE [LARGE SCALE GENOMIC DNA]</scope>
</reference>
<evidence type="ECO:0000313" key="2">
    <source>
        <dbReference type="Proteomes" id="UP001054945"/>
    </source>
</evidence>
<keyword evidence="2" id="KW-1185">Reference proteome</keyword>